<protein>
    <submittedName>
        <fullName evidence="3">Helix-turn-helix domain-containing protein</fullName>
    </submittedName>
</protein>
<comment type="caution">
    <text evidence="3">The sequence shown here is derived from an EMBL/GenBank/DDBJ whole genome shotgun (WGS) entry which is preliminary data.</text>
</comment>
<dbReference type="Gene3D" id="3.30.450.180">
    <property type="match status" value="1"/>
</dbReference>
<feature type="domain" description="HTH cro/C1-type" evidence="2">
    <location>
        <begin position="34"/>
        <end position="85"/>
    </location>
</feature>
<evidence type="ECO:0000313" key="4">
    <source>
        <dbReference type="Proteomes" id="UP000564644"/>
    </source>
</evidence>
<dbReference type="CDD" id="cd00093">
    <property type="entry name" value="HTH_XRE"/>
    <property type="match status" value="1"/>
</dbReference>
<evidence type="ECO:0000259" key="2">
    <source>
        <dbReference type="PROSITE" id="PS50943"/>
    </source>
</evidence>
<feature type="compositionally biased region" description="Polar residues" evidence="1">
    <location>
        <begin position="21"/>
        <end position="30"/>
    </location>
</feature>
<dbReference type="Pfam" id="PF17765">
    <property type="entry name" value="MLTR_LBD"/>
    <property type="match status" value="1"/>
</dbReference>
<dbReference type="Pfam" id="PF13560">
    <property type="entry name" value="HTH_31"/>
    <property type="match status" value="1"/>
</dbReference>
<dbReference type="SUPFAM" id="SSF47413">
    <property type="entry name" value="lambda repressor-like DNA-binding domains"/>
    <property type="match status" value="1"/>
</dbReference>
<dbReference type="Gene3D" id="1.10.260.40">
    <property type="entry name" value="lambda repressor-like DNA-binding domains"/>
    <property type="match status" value="1"/>
</dbReference>
<dbReference type="InterPro" id="IPR041413">
    <property type="entry name" value="MLTR_LBD"/>
</dbReference>
<dbReference type="Proteomes" id="UP000564644">
    <property type="component" value="Unassembled WGS sequence"/>
</dbReference>
<organism evidence="3 4">
    <name type="scientific">Cohnella zeiphila</name>
    <dbReference type="NCBI Taxonomy" id="2761120"/>
    <lineage>
        <taxon>Bacteria</taxon>
        <taxon>Bacillati</taxon>
        <taxon>Bacillota</taxon>
        <taxon>Bacilli</taxon>
        <taxon>Bacillales</taxon>
        <taxon>Paenibacillaceae</taxon>
        <taxon>Cohnella</taxon>
    </lineage>
</organism>
<dbReference type="InterPro" id="IPR001387">
    <property type="entry name" value="Cro/C1-type_HTH"/>
</dbReference>
<evidence type="ECO:0000256" key="1">
    <source>
        <dbReference type="SAM" id="MobiDB-lite"/>
    </source>
</evidence>
<dbReference type="PROSITE" id="PS50943">
    <property type="entry name" value="HTH_CROC1"/>
    <property type="match status" value="1"/>
</dbReference>
<keyword evidence="4" id="KW-1185">Reference proteome</keyword>
<dbReference type="AlphaFoldDB" id="A0A7X0VUY1"/>
<dbReference type="PANTHER" id="PTHR35010">
    <property type="entry name" value="BLL4672 PROTEIN-RELATED"/>
    <property type="match status" value="1"/>
</dbReference>
<dbReference type="InterPro" id="IPR010982">
    <property type="entry name" value="Lambda_DNA-bd_dom_sf"/>
</dbReference>
<evidence type="ECO:0000313" key="3">
    <source>
        <dbReference type="EMBL" id="MBB6731514.1"/>
    </source>
</evidence>
<accession>A0A7X0VUY1</accession>
<dbReference type="RefSeq" id="WP_185129182.1">
    <property type="nucleotide sequence ID" value="NZ_JACJVO010000012.1"/>
</dbReference>
<dbReference type="SMART" id="SM00530">
    <property type="entry name" value="HTH_XRE"/>
    <property type="match status" value="1"/>
</dbReference>
<gene>
    <name evidence="3" type="ORF">H7C18_11400</name>
</gene>
<reference evidence="3 4" key="1">
    <citation type="submission" date="2020-08" db="EMBL/GenBank/DDBJ databases">
        <title>Cohnella phylogeny.</title>
        <authorList>
            <person name="Dunlap C."/>
        </authorList>
    </citation>
    <scope>NUCLEOTIDE SEQUENCE [LARGE SCALE GENOMIC DNA]</scope>
    <source>
        <strain evidence="3 4">CBP 2801</strain>
    </source>
</reference>
<feature type="region of interest" description="Disordered" evidence="1">
    <location>
        <begin position="13"/>
        <end position="35"/>
    </location>
</feature>
<name>A0A7X0VUY1_9BACL</name>
<proteinExistence type="predicted"/>
<sequence>MNDSERRKLLGEFLREKRSGVSPNDANLPSVSPRRKPGLRREEVALLAHVGVSWYTWLEQGRDIRPSAQVLESLSRALRLTPDERRHLFLLSGQSLPPQADPVEEMAGSLLQQAVRELGPAPAMVIGRRWDYLAWNEAADEVFAITRPNRTKPIYELNLIWQFFVNHEVKRRFRAWDRVAGGLVAEFHTARARYLEDPSFDGLIEDLKDASADFGRIWLQHDARSVLDGSIELEHPSLGLLAFEHLTLQVPRDPDVRLMMYLPSPETRAKLAHHLEHHSSGKRK</sequence>
<dbReference type="GO" id="GO:0003677">
    <property type="term" value="F:DNA binding"/>
    <property type="evidence" value="ECO:0007669"/>
    <property type="project" value="InterPro"/>
</dbReference>
<dbReference type="EMBL" id="JACJVO010000012">
    <property type="protein sequence ID" value="MBB6731514.1"/>
    <property type="molecule type" value="Genomic_DNA"/>
</dbReference>